<evidence type="ECO:0000313" key="3">
    <source>
        <dbReference type="Proteomes" id="UP001208570"/>
    </source>
</evidence>
<feature type="transmembrane region" description="Helical" evidence="1">
    <location>
        <begin position="294"/>
        <end position="314"/>
    </location>
</feature>
<name>A0AAD9JQK5_9ANNE</name>
<evidence type="ECO:0000313" key="2">
    <source>
        <dbReference type="EMBL" id="KAK2157379.1"/>
    </source>
</evidence>
<reference evidence="2" key="1">
    <citation type="journal article" date="2023" name="Mol. Biol. Evol.">
        <title>Third-Generation Sequencing Reveals the Adaptive Role of the Epigenome in Three Deep-Sea Polychaetes.</title>
        <authorList>
            <person name="Perez M."/>
            <person name="Aroh O."/>
            <person name="Sun Y."/>
            <person name="Lan Y."/>
            <person name="Juniper S.K."/>
            <person name="Young C.R."/>
            <person name="Angers B."/>
            <person name="Qian P.Y."/>
        </authorList>
    </citation>
    <scope>NUCLEOTIDE SEQUENCE</scope>
    <source>
        <strain evidence="2">P08H-3</strain>
    </source>
</reference>
<dbReference type="EMBL" id="JAODUP010000193">
    <property type="protein sequence ID" value="KAK2157379.1"/>
    <property type="molecule type" value="Genomic_DNA"/>
</dbReference>
<keyword evidence="3" id="KW-1185">Reference proteome</keyword>
<organism evidence="2 3">
    <name type="scientific">Paralvinella palmiformis</name>
    <dbReference type="NCBI Taxonomy" id="53620"/>
    <lineage>
        <taxon>Eukaryota</taxon>
        <taxon>Metazoa</taxon>
        <taxon>Spiralia</taxon>
        <taxon>Lophotrochozoa</taxon>
        <taxon>Annelida</taxon>
        <taxon>Polychaeta</taxon>
        <taxon>Sedentaria</taxon>
        <taxon>Canalipalpata</taxon>
        <taxon>Terebellida</taxon>
        <taxon>Terebelliformia</taxon>
        <taxon>Alvinellidae</taxon>
        <taxon>Paralvinella</taxon>
    </lineage>
</organism>
<dbReference type="Pfam" id="PF15113">
    <property type="entry name" value="TMEM117"/>
    <property type="match status" value="1"/>
</dbReference>
<evidence type="ECO:0008006" key="4">
    <source>
        <dbReference type="Google" id="ProtNLM"/>
    </source>
</evidence>
<dbReference type="PANTHER" id="PTHR31226">
    <property type="entry name" value="TRANSMEMBRANE PROTEIN 117"/>
    <property type="match status" value="1"/>
</dbReference>
<evidence type="ECO:0000256" key="1">
    <source>
        <dbReference type="SAM" id="Phobius"/>
    </source>
</evidence>
<feature type="transmembrane region" description="Helical" evidence="1">
    <location>
        <begin position="12"/>
        <end position="33"/>
    </location>
</feature>
<accession>A0AAD9JQK5</accession>
<proteinExistence type="predicted"/>
<gene>
    <name evidence="2" type="ORF">LSH36_193g13037</name>
</gene>
<keyword evidence="1" id="KW-0472">Membrane</keyword>
<dbReference type="InterPro" id="IPR029370">
    <property type="entry name" value="TMEM117"/>
</dbReference>
<dbReference type="Proteomes" id="UP001208570">
    <property type="component" value="Unassembled WGS sequence"/>
</dbReference>
<protein>
    <recommendedName>
        <fullName evidence="4">Transmembrane protein 117</fullName>
    </recommendedName>
</protein>
<comment type="caution">
    <text evidence="2">The sequence shown here is derived from an EMBL/GenBank/DDBJ whole genome shotgun (WGS) entry which is preliminary data.</text>
</comment>
<keyword evidence="1" id="KW-0812">Transmembrane</keyword>
<feature type="transmembrane region" description="Helical" evidence="1">
    <location>
        <begin position="98"/>
        <end position="119"/>
    </location>
</feature>
<dbReference type="GO" id="GO:0070059">
    <property type="term" value="P:intrinsic apoptotic signaling pathway in response to endoplasmic reticulum stress"/>
    <property type="evidence" value="ECO:0007669"/>
    <property type="project" value="TreeGrafter"/>
</dbReference>
<keyword evidence="1" id="KW-1133">Transmembrane helix</keyword>
<dbReference type="AlphaFoldDB" id="A0AAD9JQK5"/>
<sequence>MFLNDQGSWMMMFFTTILCLFIFSWIYNGLLMIGGESTTQYQITSFMGIQNSVFLKAAACGTWCGDLFTAWMVTDIMLQDKLYPHWAKRVRKWWNAKYHRIILFWITIIVTSTVVVLVISTDWINWDTLNRDFLPRNELARGFLASFILVLDLVIVMQDWDFPHFINYFDIKLPGVNTAHIKFRIPKCLRKKHWVIHISGKWFNYGIIFFVMILDLNMWKNQIFYEPYEYGQYVDTTGKIHTVSNLYTLEDYNRTYLSYDWRKNNTDPLTNETYLDGDKVMNSRYYSIPLKYKGLAFVPSLLAFVSFGLLIWYFGRWKPTPEDPHGGRLKKRKKRGWLNTSRRFFCGNSWRSRQFSHGPVDLTGMTVTKDDGSVSVFGKQTNLIGHDVHHTTAVEVKADGITDLHGNNNNL</sequence>
<feature type="transmembrane region" description="Helical" evidence="1">
    <location>
        <begin position="139"/>
        <end position="157"/>
    </location>
</feature>
<feature type="transmembrane region" description="Helical" evidence="1">
    <location>
        <begin position="194"/>
        <end position="214"/>
    </location>
</feature>
<dbReference type="PANTHER" id="PTHR31226:SF1">
    <property type="entry name" value="TRANSMEMBRANE PROTEIN 117"/>
    <property type="match status" value="1"/>
</dbReference>